<evidence type="ECO:0000313" key="2">
    <source>
        <dbReference type="Proteomes" id="UP000241434"/>
    </source>
</evidence>
<proteinExistence type="predicted"/>
<name>A0A2P7Q2U4_9FIRM</name>
<dbReference type="AlphaFoldDB" id="A0A2P7Q2U4"/>
<sequence length="153" mass="17906">MAITKQIPIPADLDGYILLKCPYCKEFFKLKASDIKAEEYYQIWCPSCGFIADNYHTDEVYDLAENMAINIFNDLIFDELNKMSKKVNRNNKYIKLETGKKPKALPENPIKSRIDLLEIQTYKCCNKKVKISPLVKFTVSYCPFCGRDYDEYR</sequence>
<dbReference type="EMBL" id="JYGE01000001">
    <property type="protein sequence ID" value="PSJ32270.1"/>
    <property type="molecule type" value="Genomic_DNA"/>
</dbReference>
<dbReference type="Proteomes" id="UP000241434">
    <property type="component" value="Unassembled WGS sequence"/>
</dbReference>
<gene>
    <name evidence="1" type="ORF">UF10_00450</name>
</gene>
<dbReference type="OrthoDB" id="244835at2"/>
<keyword evidence="2" id="KW-1185">Reference proteome</keyword>
<reference evidence="1" key="1">
    <citation type="thesis" date="2015" institute="Rutgers" country="The State University of New Jersey, 14 College Farm Rd., New Brunswick, NJ, USA">
        <title>Ammonia toxicity in bacteria and its implications for treatment of and resource recovery from highly nitrogenous organic wastes.</title>
        <authorList>
            <person name="Luther A.K."/>
        </authorList>
    </citation>
    <scope>NUCLEOTIDE SEQUENCE</scope>
    <source>
        <strain evidence="1">RT-10B</strain>
    </source>
</reference>
<evidence type="ECO:0008006" key="3">
    <source>
        <dbReference type="Google" id="ProtNLM"/>
    </source>
</evidence>
<protein>
    <recommendedName>
        <fullName evidence="3">TFIIB-type zinc ribbon-containing protein</fullName>
    </recommendedName>
</protein>
<dbReference type="RefSeq" id="WP_106775885.1">
    <property type="nucleotide sequence ID" value="NZ_JYGE01000001.1"/>
</dbReference>
<organism evidence="1 2">
    <name type="scientific">Peptostreptococcus russellii</name>
    <dbReference type="NCBI Taxonomy" id="215200"/>
    <lineage>
        <taxon>Bacteria</taxon>
        <taxon>Bacillati</taxon>
        <taxon>Bacillota</taxon>
        <taxon>Clostridia</taxon>
        <taxon>Peptostreptococcales</taxon>
        <taxon>Peptostreptococcaceae</taxon>
        <taxon>Peptostreptococcus</taxon>
    </lineage>
</organism>
<comment type="caution">
    <text evidence="1">The sequence shown here is derived from an EMBL/GenBank/DDBJ whole genome shotgun (WGS) entry which is preliminary data.</text>
</comment>
<accession>A0A2P7Q2U4</accession>
<evidence type="ECO:0000313" key="1">
    <source>
        <dbReference type="EMBL" id="PSJ32270.1"/>
    </source>
</evidence>